<evidence type="ECO:0000313" key="14">
    <source>
        <dbReference type="EMBL" id="KAF7724695.1"/>
    </source>
</evidence>
<dbReference type="CDD" id="cd05471">
    <property type="entry name" value="pepsin_like"/>
    <property type="match status" value="1"/>
</dbReference>
<comment type="caution">
    <text evidence="14">The sequence shown here is derived from an EMBL/GenBank/DDBJ whole genome shotgun (WGS) entry which is preliminary data.</text>
</comment>
<name>A0A8H7ESD3_9FUNG</name>
<protein>
    <recommendedName>
        <fullName evidence="3">rhizopuspepsin</fullName>
        <ecNumber evidence="3">3.4.23.21</ecNumber>
    </recommendedName>
</protein>
<proteinExistence type="inferred from homology"/>
<comment type="similarity">
    <text evidence="2 11">Belongs to the peptidase A1 family.</text>
</comment>
<dbReference type="SUPFAM" id="SSF50630">
    <property type="entry name" value="Acid proteases"/>
    <property type="match status" value="1"/>
</dbReference>
<keyword evidence="9" id="KW-1015">Disulfide bond</keyword>
<dbReference type="InterPro" id="IPR033121">
    <property type="entry name" value="PEPTIDASE_A1"/>
</dbReference>
<keyword evidence="6 11" id="KW-0064">Aspartyl protease</keyword>
<dbReference type="Proteomes" id="UP000605846">
    <property type="component" value="Unassembled WGS sequence"/>
</dbReference>
<feature type="signal peptide" evidence="12">
    <location>
        <begin position="1"/>
        <end position="20"/>
    </location>
</feature>
<evidence type="ECO:0000256" key="10">
    <source>
        <dbReference type="PIRSR" id="PIRSR601461-1"/>
    </source>
</evidence>
<comment type="catalytic activity">
    <reaction evidence="1">
        <text>Hydrolysis of proteins with broad specificity similar to that of pepsin A, preferring hydrophobic residues at P1 and P1'. Clots milk and activates trypsinogen. Does not cleave 4-Gln-|-His-5, but does cleave 10-His-|-Leu-11 and 12-Val-|-Glu-13 in B chain of insulin.</text>
        <dbReference type="EC" id="3.4.23.21"/>
    </reaction>
</comment>
<dbReference type="InterPro" id="IPR001969">
    <property type="entry name" value="Aspartic_peptidase_AS"/>
</dbReference>
<evidence type="ECO:0000256" key="3">
    <source>
        <dbReference type="ARBA" id="ARBA00013205"/>
    </source>
</evidence>
<evidence type="ECO:0000256" key="8">
    <source>
        <dbReference type="ARBA" id="ARBA00023145"/>
    </source>
</evidence>
<evidence type="ECO:0000256" key="12">
    <source>
        <dbReference type="SAM" id="SignalP"/>
    </source>
</evidence>
<evidence type="ECO:0000259" key="13">
    <source>
        <dbReference type="PROSITE" id="PS51767"/>
    </source>
</evidence>
<dbReference type="EMBL" id="JABAYA010000113">
    <property type="protein sequence ID" value="KAF7724695.1"/>
    <property type="molecule type" value="Genomic_DNA"/>
</dbReference>
<dbReference type="PANTHER" id="PTHR47966:SF51">
    <property type="entry name" value="BETA-SITE APP-CLEAVING ENZYME, ISOFORM A-RELATED"/>
    <property type="match status" value="1"/>
</dbReference>
<evidence type="ECO:0000256" key="7">
    <source>
        <dbReference type="ARBA" id="ARBA00022801"/>
    </source>
</evidence>
<gene>
    <name evidence="14" type="ORF">EC973_000803</name>
</gene>
<organism evidence="14 15">
    <name type="scientific">Apophysomyces ossiformis</name>
    <dbReference type="NCBI Taxonomy" id="679940"/>
    <lineage>
        <taxon>Eukaryota</taxon>
        <taxon>Fungi</taxon>
        <taxon>Fungi incertae sedis</taxon>
        <taxon>Mucoromycota</taxon>
        <taxon>Mucoromycotina</taxon>
        <taxon>Mucoromycetes</taxon>
        <taxon>Mucorales</taxon>
        <taxon>Mucorineae</taxon>
        <taxon>Mucoraceae</taxon>
        <taxon>Apophysomyces</taxon>
    </lineage>
</organism>
<dbReference type="AlphaFoldDB" id="A0A8H7ESD3"/>
<dbReference type="EC" id="3.4.23.21" evidence="3"/>
<keyword evidence="7 11" id="KW-0378">Hydrolase</keyword>
<dbReference type="InterPro" id="IPR021109">
    <property type="entry name" value="Peptidase_aspartic_dom_sf"/>
</dbReference>
<dbReference type="GO" id="GO:0004190">
    <property type="term" value="F:aspartic-type endopeptidase activity"/>
    <property type="evidence" value="ECO:0007669"/>
    <property type="project" value="UniProtKB-KW"/>
</dbReference>
<feature type="active site" evidence="10">
    <location>
        <position position="315"/>
    </location>
</feature>
<evidence type="ECO:0000256" key="2">
    <source>
        <dbReference type="ARBA" id="ARBA00007447"/>
    </source>
</evidence>
<sequence>MRFISCSLGLLPFYFALSDAFPVASPGTDGLARLPLQGVRRNRLQNNGVSQAANYWGTSSKSFSGTTVIYNTDIVEIGIPISVGTPGQDFFVLFDTGSSDTWIPSTKCTAKDGCGGTIRPYEESKSSTYQPSNLIFNISYGSGSNLGNYFYDKISVANLTLPHQTLAAASAVVGSLANQTGKYPLDGIFGAGFAAITAMVQQYGDKTYLPVPMALYEQKLIGEPVFSVYIDSAKEDIWSGEIVFGGVDYSKVKGNMSYTDLITGCQIYGCNTGKGNTSVKDTYLEWTIQIQKLEVEKASHSAILSNFSSTPLLIDTGTSDIYFQNEQADELVRAIASDATFEDGRYKVSCSYLESPGDIKLYFKSSTAKENSVSLQIPIKELVLKEDGTTCRLIVYRQNDEEAILGNRILRHFVTSFDFGNHRIGFGNVASK</sequence>
<dbReference type="GO" id="GO:0006508">
    <property type="term" value="P:proteolysis"/>
    <property type="evidence" value="ECO:0007669"/>
    <property type="project" value="UniProtKB-KW"/>
</dbReference>
<dbReference type="InterPro" id="IPR001461">
    <property type="entry name" value="Aspartic_peptidase_A1"/>
</dbReference>
<dbReference type="PROSITE" id="PS51767">
    <property type="entry name" value="PEPTIDASE_A1"/>
    <property type="match status" value="1"/>
</dbReference>
<keyword evidence="5 12" id="KW-0732">Signal</keyword>
<feature type="domain" description="Peptidase A1" evidence="13">
    <location>
        <begin position="77"/>
        <end position="427"/>
    </location>
</feature>
<evidence type="ECO:0000256" key="6">
    <source>
        <dbReference type="ARBA" id="ARBA00022750"/>
    </source>
</evidence>
<feature type="chain" id="PRO_5034704771" description="rhizopuspepsin" evidence="12">
    <location>
        <begin position="21"/>
        <end position="432"/>
    </location>
</feature>
<dbReference type="PROSITE" id="PS00141">
    <property type="entry name" value="ASP_PROTEASE"/>
    <property type="match status" value="2"/>
</dbReference>
<evidence type="ECO:0000256" key="5">
    <source>
        <dbReference type="ARBA" id="ARBA00022729"/>
    </source>
</evidence>
<evidence type="ECO:0000256" key="4">
    <source>
        <dbReference type="ARBA" id="ARBA00022670"/>
    </source>
</evidence>
<keyword evidence="4 11" id="KW-0645">Protease</keyword>
<keyword evidence="15" id="KW-1185">Reference proteome</keyword>
<accession>A0A8H7ESD3</accession>
<reference evidence="14" key="1">
    <citation type="submission" date="2020-01" db="EMBL/GenBank/DDBJ databases">
        <title>Genome Sequencing of Three Apophysomyces-Like Fungal Strains Confirms a Novel Fungal Genus in the Mucoromycota with divergent Burkholderia-like Endosymbiotic Bacteria.</title>
        <authorList>
            <person name="Stajich J.E."/>
            <person name="Macias A.M."/>
            <person name="Carter-House D."/>
            <person name="Lovett B."/>
            <person name="Kasson L.R."/>
            <person name="Berry K."/>
            <person name="Grigoriev I."/>
            <person name="Chang Y."/>
            <person name="Spatafora J."/>
            <person name="Kasson M.T."/>
        </authorList>
    </citation>
    <scope>NUCLEOTIDE SEQUENCE</scope>
    <source>
        <strain evidence="14">NRRL A-21654</strain>
    </source>
</reference>
<dbReference type="PANTHER" id="PTHR47966">
    <property type="entry name" value="BETA-SITE APP-CLEAVING ENZYME, ISOFORM A-RELATED"/>
    <property type="match status" value="1"/>
</dbReference>
<feature type="active site" evidence="10">
    <location>
        <position position="95"/>
    </location>
</feature>
<keyword evidence="8" id="KW-0865">Zymogen</keyword>
<evidence type="ECO:0000313" key="15">
    <source>
        <dbReference type="Proteomes" id="UP000605846"/>
    </source>
</evidence>
<evidence type="ECO:0000256" key="9">
    <source>
        <dbReference type="ARBA" id="ARBA00023157"/>
    </source>
</evidence>
<dbReference type="OrthoDB" id="771136at2759"/>
<dbReference type="InterPro" id="IPR034164">
    <property type="entry name" value="Pepsin-like_dom"/>
</dbReference>
<dbReference type="Pfam" id="PF00026">
    <property type="entry name" value="Asp"/>
    <property type="match status" value="1"/>
</dbReference>
<dbReference type="PRINTS" id="PR00792">
    <property type="entry name" value="PEPSIN"/>
</dbReference>
<dbReference type="FunFam" id="2.40.70.10:FF:000008">
    <property type="entry name" value="Cathepsin D"/>
    <property type="match status" value="1"/>
</dbReference>
<dbReference type="Gene3D" id="2.40.70.10">
    <property type="entry name" value="Acid Proteases"/>
    <property type="match status" value="2"/>
</dbReference>
<evidence type="ECO:0000256" key="11">
    <source>
        <dbReference type="RuleBase" id="RU000454"/>
    </source>
</evidence>
<evidence type="ECO:0000256" key="1">
    <source>
        <dbReference type="ARBA" id="ARBA00001130"/>
    </source>
</evidence>